<dbReference type="AlphaFoldDB" id="A0A8J6HCP2"/>
<feature type="domain" description="C2H2-type" evidence="9">
    <location>
        <begin position="442"/>
        <end position="470"/>
    </location>
</feature>
<feature type="domain" description="C2H2-type" evidence="9">
    <location>
        <begin position="361"/>
        <end position="383"/>
    </location>
</feature>
<dbReference type="EMBL" id="JABDTM020026385">
    <property type="protein sequence ID" value="KAH0811996.1"/>
    <property type="molecule type" value="Genomic_DNA"/>
</dbReference>
<evidence type="ECO:0000256" key="4">
    <source>
        <dbReference type="ARBA" id="ARBA00022833"/>
    </source>
</evidence>
<dbReference type="FunFam" id="3.30.160.60:FF:000065">
    <property type="entry name" value="B-cell CLL/lymphoma 6, member B"/>
    <property type="match status" value="1"/>
</dbReference>
<evidence type="ECO:0000313" key="11">
    <source>
        <dbReference type="EMBL" id="KAH0811996.1"/>
    </source>
</evidence>
<evidence type="ECO:0000256" key="3">
    <source>
        <dbReference type="ARBA" id="ARBA00022771"/>
    </source>
</evidence>
<evidence type="ECO:0000256" key="6">
    <source>
        <dbReference type="PROSITE-ProRule" id="PRU00042"/>
    </source>
</evidence>
<gene>
    <name evidence="11" type="ORF">GEV33_010794</name>
</gene>
<name>A0A8J6HCP2_TENMO</name>
<proteinExistence type="predicted"/>
<evidence type="ECO:0000256" key="2">
    <source>
        <dbReference type="ARBA" id="ARBA00022737"/>
    </source>
</evidence>
<dbReference type="InterPro" id="IPR036236">
    <property type="entry name" value="Znf_C2H2_sf"/>
</dbReference>
<feature type="domain" description="THAP-type" evidence="10">
    <location>
        <begin position="1"/>
        <end position="83"/>
    </location>
</feature>
<dbReference type="Pfam" id="PF05485">
    <property type="entry name" value="THAP"/>
    <property type="match status" value="1"/>
</dbReference>
<dbReference type="GO" id="GO:0000981">
    <property type="term" value="F:DNA-binding transcription factor activity, RNA polymerase II-specific"/>
    <property type="evidence" value="ECO:0007669"/>
    <property type="project" value="TreeGrafter"/>
</dbReference>
<keyword evidence="2" id="KW-0677">Repeat</keyword>
<dbReference type="InterPro" id="IPR038441">
    <property type="entry name" value="THAP_Znf_sf"/>
</dbReference>
<evidence type="ECO:0000313" key="12">
    <source>
        <dbReference type="Proteomes" id="UP000719412"/>
    </source>
</evidence>
<dbReference type="InterPro" id="IPR012934">
    <property type="entry name" value="Znf_AD"/>
</dbReference>
<dbReference type="SMART" id="SM00692">
    <property type="entry name" value="DM3"/>
    <property type="match status" value="1"/>
</dbReference>
<feature type="domain" description="C2H2-type" evidence="9">
    <location>
        <begin position="386"/>
        <end position="413"/>
    </location>
</feature>
<feature type="domain" description="C2H2-type" evidence="9">
    <location>
        <begin position="500"/>
        <end position="528"/>
    </location>
</feature>
<evidence type="ECO:0000259" key="10">
    <source>
        <dbReference type="PROSITE" id="PS50950"/>
    </source>
</evidence>
<feature type="domain" description="C2H2-type" evidence="9">
    <location>
        <begin position="471"/>
        <end position="498"/>
    </location>
</feature>
<evidence type="ECO:0000256" key="1">
    <source>
        <dbReference type="ARBA" id="ARBA00022723"/>
    </source>
</evidence>
<keyword evidence="12" id="KW-1185">Reference proteome</keyword>
<reference evidence="11" key="2">
    <citation type="submission" date="2021-08" db="EMBL/GenBank/DDBJ databases">
        <authorList>
            <person name="Eriksson T."/>
        </authorList>
    </citation>
    <scope>NUCLEOTIDE SEQUENCE</scope>
    <source>
        <strain evidence="11">Stoneville</strain>
        <tissue evidence="11">Whole head</tissue>
    </source>
</reference>
<protein>
    <submittedName>
        <fullName evidence="11">Uncharacterized protein</fullName>
    </submittedName>
</protein>
<dbReference type="Gene3D" id="3.30.160.60">
    <property type="entry name" value="Classic Zinc Finger"/>
    <property type="match status" value="6"/>
</dbReference>
<sequence>MPASCSVVGCTNRHKAGGSVQFFGFPLKNDNLLKSWICSLGRENFAPTKASKVCSDHFQESDYLVRPGTYVRRLKPDAVPSLFPGFPLYCHIKKEEPEDLPEDICQSQNDELQSDQCFKAHLEFVKLVDEKEVQTEEVCLRGDEQMHYLFNEFDQGITLKDILANTTRFEIEKDDGFSPYLCQNCTTIVVDFYNLKTIYEENENQIKALLSNVEMNLEEDAVIKDAEPSDDAATESNNASSKEEEAREADTEDDYITIKVESNSSDEECSVSNFEPKQEALLVQTSDNREADSPADENTPVEFEYQEINTYTCPECGDCFLYKNDIQAHMISKHDITEINYDEVSELSLLKVKKNKKSGANTCKICSRNFATAGAYKKHVETHKKNVCDICGVGFIKKSYLKDHQEIHCTEKRHVCNYCNKAFKRRTVLVKHRRIHTHPRQCICEMCGKAFNDKGTLKTHIMLLHVKERNYMCLICGVKFPLKATLEKHIRRHQNKEREFFCTQCPLGYRDKSSLDRHIYVKHSGQNIKATCNDCGKQYTTVSNLFKHKRICHGSSEQQVEMDESK</sequence>
<feature type="domain" description="C2H2-type" evidence="9">
    <location>
        <begin position="311"/>
        <end position="334"/>
    </location>
</feature>
<dbReference type="PROSITE" id="PS50950">
    <property type="entry name" value="ZF_THAP"/>
    <property type="match status" value="1"/>
</dbReference>
<dbReference type="Gene3D" id="3.40.1800.20">
    <property type="match status" value="1"/>
</dbReference>
<keyword evidence="3 6" id="KW-0863">Zinc-finger</keyword>
<dbReference type="Proteomes" id="UP000719412">
    <property type="component" value="Unassembled WGS sequence"/>
</dbReference>
<feature type="domain" description="C2H2-type" evidence="9">
    <location>
        <begin position="414"/>
        <end position="441"/>
    </location>
</feature>
<dbReference type="GO" id="GO:0000977">
    <property type="term" value="F:RNA polymerase II transcription regulatory region sequence-specific DNA binding"/>
    <property type="evidence" value="ECO:0007669"/>
    <property type="project" value="TreeGrafter"/>
</dbReference>
<dbReference type="SMART" id="SM00355">
    <property type="entry name" value="ZnF_C2H2"/>
    <property type="match status" value="8"/>
</dbReference>
<evidence type="ECO:0000256" key="7">
    <source>
        <dbReference type="PROSITE-ProRule" id="PRU00309"/>
    </source>
</evidence>
<organism evidence="11 12">
    <name type="scientific">Tenebrio molitor</name>
    <name type="common">Yellow mealworm beetle</name>
    <dbReference type="NCBI Taxonomy" id="7067"/>
    <lineage>
        <taxon>Eukaryota</taxon>
        <taxon>Metazoa</taxon>
        <taxon>Ecdysozoa</taxon>
        <taxon>Arthropoda</taxon>
        <taxon>Hexapoda</taxon>
        <taxon>Insecta</taxon>
        <taxon>Pterygota</taxon>
        <taxon>Neoptera</taxon>
        <taxon>Endopterygota</taxon>
        <taxon>Coleoptera</taxon>
        <taxon>Polyphaga</taxon>
        <taxon>Cucujiformia</taxon>
        <taxon>Tenebrionidae</taxon>
        <taxon>Tenebrio</taxon>
    </lineage>
</organism>
<dbReference type="GO" id="GO:0005634">
    <property type="term" value="C:nucleus"/>
    <property type="evidence" value="ECO:0007669"/>
    <property type="project" value="InterPro"/>
</dbReference>
<keyword evidence="4" id="KW-0862">Zinc</keyword>
<dbReference type="PROSITE" id="PS00028">
    <property type="entry name" value="ZINC_FINGER_C2H2_1"/>
    <property type="match status" value="8"/>
</dbReference>
<dbReference type="SUPFAM" id="SSF57667">
    <property type="entry name" value="beta-beta-alpha zinc fingers"/>
    <property type="match status" value="4"/>
</dbReference>
<dbReference type="SMART" id="SM00980">
    <property type="entry name" value="THAP"/>
    <property type="match status" value="1"/>
</dbReference>
<accession>A0A8J6HCP2</accession>
<evidence type="ECO:0000259" key="9">
    <source>
        <dbReference type="PROSITE" id="PS50157"/>
    </source>
</evidence>
<dbReference type="Gene3D" id="6.20.210.20">
    <property type="entry name" value="THAP domain"/>
    <property type="match status" value="1"/>
</dbReference>
<comment type="caution">
    <text evidence="11">The sequence shown here is derived from an EMBL/GenBank/DDBJ whole genome shotgun (WGS) entry which is preliminary data.</text>
</comment>
<keyword evidence="5 7" id="KW-0238">DNA-binding</keyword>
<evidence type="ECO:0000256" key="5">
    <source>
        <dbReference type="ARBA" id="ARBA00023125"/>
    </source>
</evidence>
<dbReference type="Pfam" id="PF00096">
    <property type="entry name" value="zf-C2H2"/>
    <property type="match status" value="6"/>
</dbReference>
<keyword evidence="1" id="KW-0479">Metal-binding</keyword>
<dbReference type="InterPro" id="IPR013087">
    <property type="entry name" value="Znf_C2H2_type"/>
</dbReference>
<dbReference type="PANTHER" id="PTHR24409:SF295">
    <property type="entry name" value="AZ2-RELATED"/>
    <property type="match status" value="1"/>
</dbReference>
<feature type="region of interest" description="Disordered" evidence="8">
    <location>
        <begin position="224"/>
        <end position="255"/>
    </location>
</feature>
<dbReference type="PANTHER" id="PTHR24409">
    <property type="entry name" value="ZINC FINGER PROTEIN 142"/>
    <property type="match status" value="1"/>
</dbReference>
<evidence type="ECO:0000256" key="8">
    <source>
        <dbReference type="SAM" id="MobiDB-lite"/>
    </source>
</evidence>
<dbReference type="GO" id="GO:0008270">
    <property type="term" value="F:zinc ion binding"/>
    <property type="evidence" value="ECO:0007669"/>
    <property type="project" value="UniProtKB-KW"/>
</dbReference>
<dbReference type="SUPFAM" id="SSF57716">
    <property type="entry name" value="Glucocorticoid receptor-like (DNA-binding domain)"/>
    <property type="match status" value="2"/>
</dbReference>
<dbReference type="PROSITE" id="PS50157">
    <property type="entry name" value="ZINC_FINGER_C2H2_2"/>
    <property type="match status" value="8"/>
</dbReference>
<reference evidence="11" key="1">
    <citation type="journal article" date="2020" name="J Insects Food Feed">
        <title>The yellow mealworm (Tenebrio molitor) genome: a resource for the emerging insects as food and feed industry.</title>
        <authorList>
            <person name="Eriksson T."/>
            <person name="Andere A."/>
            <person name="Kelstrup H."/>
            <person name="Emery V."/>
            <person name="Picard C."/>
        </authorList>
    </citation>
    <scope>NUCLEOTIDE SEQUENCE</scope>
    <source>
        <strain evidence="11">Stoneville</strain>
        <tissue evidence="11">Whole head</tissue>
    </source>
</reference>
<dbReference type="InterPro" id="IPR006612">
    <property type="entry name" value="THAP_Znf"/>
</dbReference>
<dbReference type="Pfam" id="PF07776">
    <property type="entry name" value="zf-AD"/>
    <property type="match status" value="1"/>
</dbReference>
<feature type="domain" description="C2H2-type" evidence="9">
    <location>
        <begin position="530"/>
        <end position="558"/>
    </location>
</feature>